<dbReference type="OrthoDB" id="3698172at2"/>
<evidence type="ECO:0000313" key="2">
    <source>
        <dbReference type="Proteomes" id="UP000182130"/>
    </source>
</evidence>
<evidence type="ECO:0008006" key="3">
    <source>
        <dbReference type="Google" id="ProtNLM"/>
    </source>
</evidence>
<reference evidence="2" key="1">
    <citation type="submission" date="2016-10" db="EMBL/GenBank/DDBJ databases">
        <authorList>
            <person name="Varghese N."/>
            <person name="Submissions S."/>
        </authorList>
    </citation>
    <scope>NUCLEOTIDE SEQUENCE [LARGE SCALE GENOMIC DNA]</scope>
    <source>
        <strain evidence="2">CGMCC 1.10783</strain>
    </source>
</reference>
<dbReference type="EMBL" id="FNEI01000017">
    <property type="protein sequence ID" value="SDJ81642.1"/>
    <property type="molecule type" value="Genomic_DNA"/>
</dbReference>
<organism evidence="1 2">
    <name type="scientific">Arthrobacter cupressi</name>
    <dbReference type="NCBI Taxonomy" id="1045773"/>
    <lineage>
        <taxon>Bacteria</taxon>
        <taxon>Bacillati</taxon>
        <taxon>Actinomycetota</taxon>
        <taxon>Actinomycetes</taxon>
        <taxon>Micrococcales</taxon>
        <taxon>Micrococcaceae</taxon>
        <taxon>Arthrobacter</taxon>
    </lineage>
</organism>
<name>A0A1G8WT97_9MICC</name>
<gene>
    <name evidence="1" type="ORF">SAMN05216555_11748</name>
</gene>
<proteinExistence type="predicted"/>
<protein>
    <recommendedName>
        <fullName evidence="3">DUF3054 domain-containing protein</fullName>
    </recommendedName>
</protein>
<keyword evidence="2" id="KW-1185">Reference proteome</keyword>
<dbReference type="AlphaFoldDB" id="A0A1G8WT97"/>
<sequence length="131" mass="14152">MPSSPRQFLLPASAALIDAALVLLFAAIGRDTHQRGESVFGLFDTAWPFLAGAAVGWLLARAWRAPLAAWPTGVVIWVCTVAGGMLLRLTSGHTAALAFIVVALITLAVFLLGYRLLWSLLLRLRRSARRS</sequence>
<dbReference type="RefSeq" id="WP_074591003.1">
    <property type="nucleotide sequence ID" value="NZ_FNEI01000017.1"/>
</dbReference>
<evidence type="ECO:0000313" key="1">
    <source>
        <dbReference type="EMBL" id="SDJ81642.1"/>
    </source>
</evidence>
<dbReference type="STRING" id="1045773.SAMN05216555_11748"/>
<dbReference type="InterPro" id="IPR021414">
    <property type="entry name" value="DUF3054"/>
</dbReference>
<accession>A0A1G8WT97</accession>
<dbReference type="Proteomes" id="UP000182130">
    <property type="component" value="Unassembled WGS sequence"/>
</dbReference>
<dbReference type="Pfam" id="PF11255">
    <property type="entry name" value="DUF3054"/>
    <property type="match status" value="1"/>
</dbReference>